<protein>
    <submittedName>
        <fullName evidence="7">GroS Co-chaperonin GroES (HSP10)</fullName>
    </submittedName>
</protein>
<keyword evidence="1" id="KW-0143">Chaperone</keyword>
<dbReference type="InterPro" id="IPR037124">
    <property type="entry name" value="Chaperonin_GroES_sf"/>
</dbReference>
<dbReference type="PRINTS" id="PR00297">
    <property type="entry name" value="CHAPERONIN10"/>
</dbReference>
<evidence type="ECO:0000313" key="3">
    <source>
        <dbReference type="EMBL" id="CAB4170022.1"/>
    </source>
</evidence>
<organism evidence="7">
    <name type="scientific">uncultured Caudovirales phage</name>
    <dbReference type="NCBI Taxonomy" id="2100421"/>
    <lineage>
        <taxon>Viruses</taxon>
        <taxon>Duplodnaviria</taxon>
        <taxon>Heunggongvirae</taxon>
        <taxon>Uroviricota</taxon>
        <taxon>Caudoviricetes</taxon>
        <taxon>Peduoviridae</taxon>
        <taxon>Maltschvirus</taxon>
        <taxon>Maltschvirus maltsch</taxon>
    </lineage>
</organism>
<dbReference type="InterPro" id="IPR011032">
    <property type="entry name" value="GroES-like_sf"/>
</dbReference>
<dbReference type="SUPFAM" id="SSF50129">
    <property type="entry name" value="GroES-like"/>
    <property type="match status" value="1"/>
</dbReference>
<dbReference type="GO" id="GO:0044183">
    <property type="term" value="F:protein folding chaperone"/>
    <property type="evidence" value="ECO:0007669"/>
    <property type="project" value="InterPro"/>
</dbReference>
<dbReference type="GO" id="GO:0005524">
    <property type="term" value="F:ATP binding"/>
    <property type="evidence" value="ECO:0007669"/>
    <property type="project" value="InterPro"/>
</dbReference>
<evidence type="ECO:0000313" key="4">
    <source>
        <dbReference type="EMBL" id="CAB4182368.1"/>
    </source>
</evidence>
<evidence type="ECO:0000313" key="6">
    <source>
        <dbReference type="EMBL" id="CAB4211788.1"/>
    </source>
</evidence>
<dbReference type="InterPro" id="IPR020818">
    <property type="entry name" value="Chaperonin_GroES"/>
</dbReference>
<accession>A0A6J7X980</accession>
<dbReference type="EMBL" id="LR796520">
    <property type="protein sequence ID" value="CAB4149679.1"/>
    <property type="molecule type" value="Genomic_DNA"/>
</dbReference>
<dbReference type="EMBL" id="LR797269">
    <property type="protein sequence ID" value="CAB4197479.1"/>
    <property type="molecule type" value="Genomic_DNA"/>
</dbReference>
<evidence type="ECO:0000256" key="1">
    <source>
        <dbReference type="ARBA" id="ARBA00023186"/>
    </source>
</evidence>
<dbReference type="EMBL" id="LR797378">
    <property type="protein sequence ID" value="CAB4211788.1"/>
    <property type="molecule type" value="Genomic_DNA"/>
</dbReference>
<proteinExistence type="predicted"/>
<evidence type="ECO:0000313" key="5">
    <source>
        <dbReference type="EMBL" id="CAB4197479.1"/>
    </source>
</evidence>
<dbReference type="SMART" id="SM00883">
    <property type="entry name" value="Cpn10"/>
    <property type="match status" value="1"/>
</dbReference>
<dbReference type="CDD" id="cd00320">
    <property type="entry name" value="cpn10"/>
    <property type="match status" value="1"/>
</dbReference>
<dbReference type="EMBL" id="LR798373">
    <property type="protein sequence ID" value="CAB5227438.1"/>
    <property type="molecule type" value="Genomic_DNA"/>
</dbReference>
<gene>
    <name evidence="4" type="ORF">UFOVP1079_11</name>
    <name evidence="5" type="ORF">UFOVP1320_15</name>
    <name evidence="6" type="ORF">UFOVP1431_40</name>
    <name evidence="7" type="ORF">UFOVP1527_41</name>
    <name evidence="2" type="ORF">UFOVP548_30</name>
    <name evidence="3" type="ORF">UFOVP904_30</name>
</gene>
<dbReference type="Gene3D" id="2.30.33.40">
    <property type="entry name" value="GroES chaperonin"/>
    <property type="match status" value="1"/>
</dbReference>
<dbReference type="Pfam" id="PF00166">
    <property type="entry name" value="Cpn10"/>
    <property type="match status" value="1"/>
</dbReference>
<reference evidence="7" key="1">
    <citation type="submission" date="2020-05" db="EMBL/GenBank/DDBJ databases">
        <authorList>
            <person name="Chiriac C."/>
            <person name="Salcher M."/>
            <person name="Ghai R."/>
            <person name="Kavagutti S V."/>
        </authorList>
    </citation>
    <scope>NUCLEOTIDE SEQUENCE</scope>
</reference>
<sequence>MENKSGLKPLGVAVLIKAYEPERKGAQIVIPENVQGRMSMVDNRATVVAVGDSAWHDEPTPRAQIGDKVLVTKFAGFLAKGPADGEMYRLVNDRDIFCAITEEGEIA</sequence>
<evidence type="ECO:0000313" key="7">
    <source>
        <dbReference type="EMBL" id="CAB5227438.1"/>
    </source>
</evidence>
<dbReference type="EMBL" id="LR797037">
    <property type="protein sequence ID" value="CAB4182368.1"/>
    <property type="molecule type" value="Genomic_DNA"/>
</dbReference>
<dbReference type="EMBL" id="LR796851">
    <property type="protein sequence ID" value="CAB4170022.1"/>
    <property type="molecule type" value="Genomic_DNA"/>
</dbReference>
<evidence type="ECO:0000313" key="2">
    <source>
        <dbReference type="EMBL" id="CAB4149679.1"/>
    </source>
</evidence>
<name>A0A6J7X980_9CAUD</name>